<evidence type="ECO:0000256" key="5">
    <source>
        <dbReference type="SAM" id="MobiDB-lite"/>
    </source>
</evidence>
<dbReference type="Gene3D" id="3.40.50.12780">
    <property type="entry name" value="N-terminal domain of ligase-like"/>
    <property type="match status" value="2"/>
</dbReference>
<protein>
    <recommendedName>
        <fullName evidence="6">Carrier domain-containing protein</fullName>
    </recommendedName>
</protein>
<dbReference type="PROSITE" id="PS00012">
    <property type="entry name" value="PHOSPHOPANTETHEINE"/>
    <property type="match status" value="2"/>
</dbReference>
<dbReference type="InterPro" id="IPR009081">
    <property type="entry name" value="PP-bd_ACP"/>
</dbReference>
<dbReference type="GO" id="GO:0031177">
    <property type="term" value="F:phosphopantetheine binding"/>
    <property type="evidence" value="ECO:0007669"/>
    <property type="project" value="InterPro"/>
</dbReference>
<feature type="compositionally biased region" description="Polar residues" evidence="5">
    <location>
        <begin position="16"/>
        <end position="29"/>
    </location>
</feature>
<dbReference type="InterPro" id="IPR045851">
    <property type="entry name" value="AMP-bd_C_sf"/>
</dbReference>
<organism evidence="7 8">
    <name type="scientific">Aspergillus calidoustus</name>
    <dbReference type="NCBI Taxonomy" id="454130"/>
    <lineage>
        <taxon>Eukaryota</taxon>
        <taxon>Fungi</taxon>
        <taxon>Dikarya</taxon>
        <taxon>Ascomycota</taxon>
        <taxon>Pezizomycotina</taxon>
        <taxon>Eurotiomycetes</taxon>
        <taxon>Eurotiomycetidae</taxon>
        <taxon>Eurotiales</taxon>
        <taxon>Aspergillaceae</taxon>
        <taxon>Aspergillus</taxon>
        <taxon>Aspergillus subgen. Nidulantes</taxon>
    </lineage>
</organism>
<feature type="region of interest" description="Disordered" evidence="5">
    <location>
        <begin position="1"/>
        <end position="29"/>
    </location>
</feature>
<dbReference type="InterPro" id="IPR036736">
    <property type="entry name" value="ACP-like_sf"/>
</dbReference>
<dbReference type="Gene3D" id="3.30.559.10">
    <property type="entry name" value="Chloramphenicol acetyltransferase-like domain"/>
    <property type="match status" value="3"/>
</dbReference>
<name>A0A0U5CJ10_ASPCI</name>
<reference evidence="8" key="1">
    <citation type="journal article" date="2016" name="Genome Announc.">
        <title>Draft genome sequences of fungus Aspergillus calidoustus.</title>
        <authorList>
            <person name="Horn F."/>
            <person name="Linde J."/>
            <person name="Mattern D.J."/>
            <person name="Walther G."/>
            <person name="Guthke R."/>
            <person name="Scherlach K."/>
            <person name="Martin K."/>
            <person name="Brakhage A.A."/>
            <person name="Petzke L."/>
            <person name="Valiante V."/>
        </authorList>
    </citation>
    <scope>NUCLEOTIDE SEQUENCE [LARGE SCALE GENOMIC DNA]</scope>
    <source>
        <strain evidence="8">SF006504</strain>
    </source>
</reference>
<keyword evidence="3" id="KW-0436">Ligase</keyword>
<dbReference type="EMBL" id="CDMC01000021">
    <property type="protein sequence ID" value="CEL10890.1"/>
    <property type="molecule type" value="Genomic_DNA"/>
</dbReference>
<dbReference type="SMART" id="SM00823">
    <property type="entry name" value="PKS_PP"/>
    <property type="match status" value="2"/>
</dbReference>
<dbReference type="OrthoDB" id="416786at2759"/>
<dbReference type="Pfam" id="PF00668">
    <property type="entry name" value="Condensation"/>
    <property type="match status" value="3"/>
</dbReference>
<dbReference type="Pfam" id="PF00501">
    <property type="entry name" value="AMP-binding"/>
    <property type="match status" value="2"/>
</dbReference>
<dbReference type="Gene3D" id="1.10.1200.10">
    <property type="entry name" value="ACP-like"/>
    <property type="match status" value="2"/>
</dbReference>
<dbReference type="STRING" id="454130.A0A0U5CJ10"/>
<accession>A0A0U5CJ10</accession>
<evidence type="ECO:0000256" key="2">
    <source>
        <dbReference type="ARBA" id="ARBA00022553"/>
    </source>
</evidence>
<dbReference type="InterPro" id="IPR001242">
    <property type="entry name" value="Condensation_dom"/>
</dbReference>
<dbReference type="NCBIfam" id="TIGR01733">
    <property type="entry name" value="AA-adenyl-dom"/>
    <property type="match status" value="2"/>
</dbReference>
<evidence type="ECO:0000313" key="7">
    <source>
        <dbReference type="EMBL" id="CEL10890.1"/>
    </source>
</evidence>
<keyword evidence="1" id="KW-0596">Phosphopantetheine</keyword>
<evidence type="ECO:0000256" key="1">
    <source>
        <dbReference type="ARBA" id="ARBA00022450"/>
    </source>
</evidence>
<gene>
    <name evidence="7" type="ORF">ASPCAL13997</name>
</gene>
<dbReference type="FunFam" id="3.30.559.30:FF:000003">
    <property type="entry name" value="Nonribosomal peptide synthase SidD"/>
    <property type="match status" value="1"/>
</dbReference>
<dbReference type="FunFam" id="3.30.559.30:FF:000002">
    <property type="entry name" value="Nonribosomal peptide synthase Pes1"/>
    <property type="match status" value="1"/>
</dbReference>
<dbReference type="Gene3D" id="3.30.300.30">
    <property type="match status" value="2"/>
</dbReference>
<dbReference type="GO" id="GO:0044550">
    <property type="term" value="P:secondary metabolite biosynthetic process"/>
    <property type="evidence" value="ECO:0007669"/>
    <property type="project" value="TreeGrafter"/>
</dbReference>
<dbReference type="SUPFAM" id="SSF52777">
    <property type="entry name" value="CoA-dependent acyltransferases"/>
    <property type="match status" value="6"/>
</dbReference>
<dbReference type="SUPFAM" id="SSF56801">
    <property type="entry name" value="Acetyl-CoA synthetase-like"/>
    <property type="match status" value="2"/>
</dbReference>
<dbReference type="PROSITE" id="PS50075">
    <property type="entry name" value="CARRIER"/>
    <property type="match status" value="2"/>
</dbReference>
<dbReference type="OMA" id="CECTPIT"/>
<dbReference type="PANTHER" id="PTHR45527:SF1">
    <property type="entry name" value="FATTY ACID SYNTHASE"/>
    <property type="match status" value="1"/>
</dbReference>
<dbReference type="CDD" id="cd19534">
    <property type="entry name" value="E_NRPS"/>
    <property type="match status" value="1"/>
</dbReference>
<dbReference type="InterPro" id="IPR023213">
    <property type="entry name" value="CAT-like_dom_sf"/>
</dbReference>
<dbReference type="FunFam" id="3.30.300.30:FF:000015">
    <property type="entry name" value="Nonribosomal peptide synthase SidD"/>
    <property type="match status" value="2"/>
</dbReference>
<dbReference type="InterPro" id="IPR000873">
    <property type="entry name" value="AMP-dep_synth/lig_dom"/>
</dbReference>
<feature type="domain" description="Carrier" evidence="6">
    <location>
        <begin position="765"/>
        <end position="841"/>
    </location>
</feature>
<feature type="domain" description="Carrier" evidence="6">
    <location>
        <begin position="1859"/>
        <end position="1935"/>
    </location>
</feature>
<dbReference type="PROSITE" id="PS00455">
    <property type="entry name" value="AMP_BINDING"/>
    <property type="match status" value="2"/>
</dbReference>
<sequence length="2886" mass="318946">MDEGNKPCPTVFPRLNKTTGNLQDLDTPTRQEVSAQVQLPTRIQLSDKQRIVTACWATLLGRYTESRSVIFGIAQSGSAEKDHIPSTMIRVEHWLLRGRAGSKLLDAERRELGQKWLDAPLEFNTAIVFPREWNNQHVSDSKEGVLLSTTDVAVIHPTATGPALPECLILRFNPSFICRPYSQAIINTLASMVGQVARYPDTRVDDVALLGSGYIQTVAEWNGIGALSEPHEQIHTLISRQCVSRSESEAMVGPGGSITYAELDRRAEAVRRWLHRQGVGRGDALPICFEKSIWVGIAMLGVLRTGAAFVLMDPSHPFARLQDMCSDIEPKVIITSRLQAPIAQRLGASRCLVLPDDLDHKSNPVLPAPADAYNATPQDAAYIAYTSGSTGRPKGIIVEHGAFCANAILSSRFQDLNVHSRVLQFASYAFDISIQEVLTTLIVGGCVCIPTEEQRLGDLAEVIGQLRVNWVELTPSVSRLLRRDALNIRTLVLGGEPMTPLDIEYWSDHVHLVNAYGPAECSVVTTIQPAVDASDPANIGRSYSGTCWVVDPDNYHQLAPIGAVGELLVGGPIVGRGYLNRPTERRFIESPRWAAAFNIHKQNHFYRTGDLVQYAPDGSLRYIGRRDTEVKISGQRIDLQEIEIQAAAMQLGLAVAADVVCVDGDGEANSISLFLTEAITNAPQTLSPAKLDPGNVGLQRAGSEVRLWLQKTLPPYMLPCFYIPLTHLPLSATGKVDRRRLKELGKAYIELTKDQATTCSELCSRRLNCVESALQELFGELLGRPMDTIKPDDNFFHLGGSSVKAIKLASRARDIGLPVTAGDVLTLQTIAALGHLASTTSSLPSTWTITPSSSSSNSSRAEGMDLVHLHSDIPPTDIEEILPCTPTQEALVALSLQPGISMTGRFMFKISPSVPIARFQTSWEEVVAANQILRTRIAQDHDGKLRQIVLKQKKTNWTMEVELSKVDERFNRDHRAILGKPLAQFAIVGEQPSAVFILDMHHAIFDGWSFLQIIEDQGTSYAGRKLPPAPPYRVFIEHIMDIDAADTCRFWTSEFAHLKASPYPATPDGWRAEGEFSRTTRRINLPAHGRRNNHRLPSAIKLAWSLVVSAQTSCNEVVIGVVESGRHAPVPAIDRITGPTIATVPLRVNLQPDMSVDGMLRALSGKSIEAVPYQHTGLQRIRTFSSEAALACDFQNLLVIQPQSMSIESEIMTSVPGNHEEIRHFCSHVLTIVVELERDDSINLTAFFDSAILLPDKVDSLLNGLESVLEILLEQPDLKIGHIQLCTKAERSEMERWNSAACFTGDLLCASDLIVENARTRPNAEAVRAWDGTLTYGQLLTQACALADYLQLQGVGLETITPICTERSKFQAVSALAVMMAGGAFALLEPSFPVERLRYICDQIKAPLILTTEKQRELCGSLVQRVIDLSKEDATRMTPGEINLYHKRNLASASDAMYVAFTSGSTGVPKGVTIEHGMFYASLQGYKKDMGLSASSRVLFFASPAFDISVMELLYPLVAGGCVCIPSETQRLVDLAGAINQLEVNFVILTPSVIRLLRPAEIPHVRTVLLLGESMSASDVATWANAVRLICGYGPAECTLLSTITERIQPGANPFDIGRPAAGTCWVVNPENHHQLVPRGAVGELVIGGPIVGRGYLRKPEETNAAFIRDPVWSVVGAGGQSSGTSSEHHHRFYKSGDLVRVVKGSSNKVTLEYLGRKDMQVKLQGQRIELAELEYQAERALDGGAMAIADVVQTEKNSVSAGKLLMFLHVNSSTSCKNASLFLPISPAIRLVTTAVREHLLRTLPRFMVPYAIIPLGFVPLSPSGKANRKLLRSKACTLDRKYIEDCKGDQDPVVKRLPATDEERLVCQIFADTLALDARSITMDDGFFSLGGDSVSAMQVLASLRKRDILIGMADFLDSNTPALVLGAVSQSKSSDHQRELLRALGDDDTGIVELGPIQRLFFHFNPNPQTMRFNQSMFLRVPEHIGHSKWYEALREVAMVHPMLRVQVQHDHHRRDGHTTSQVHVQPTPSRSLEVQQHYCSGVKEILAIAEQSQARINLVSGPVISLDIFTAKDGTSHALFIAHHLVVDLVSWRIILRDLESFLRTGIIEPCPLSFEKWVRGQKEYLKRHHHSGPRSTLPYNVYPPNLCYWNIHSETNTFGRMKSLSFKLKQGVSAAIIKQANKAYNTRPQEIMLAALLHSFAATFPDRSLPAVYIESHGREALLPEIDLSRTVGWFTTIWPLVVDASGSLPELVRRVKDRYRSVPHNGLAYFASESNDFTDYGAMEVIFNYEGAFQQLETHDALFRQPAWSPDQRMDVDPATPRFAAFDVEVVIIHGALRVTMYYPEHARYQARIQQWAKRYETFLIEAAEVLPTLEPNQPTLSDFPLAALNYNSLAHIQRLASMWFGDDKGLGAVENIYPCSDAHTGLIQGQTLRASNGHKLCLIFELKGVKNGLSPQNVARAWRQLVRRHSILRSTVVALQRSESLRYLWVTLRELEQSIPVQQQVSDTTGDCLNDIISTLKSLGSSSTTTATGFPANHSFAVLSTRDGRIFCKIQAEQCVLDATSVSILLHDLALILQGNIQLDVPGPHYSQYVSYLQDQPRDGLVRYWKPAMARARPCVLDCMRTADSNGPTEREQPQKLRVLQQRFDDLDTIHEFCSRHGLTLTNVFQVAWGLVLRAHTGSDSVCFGTLVSGRDIPLLHSLETVGPFFNLVPCLFDFKRSTSSSSPPSSSSSLMDALRENQAEMAQRVKYQHFSLADVLPRSTTGSDPAVTSGQQQQQQHGPFFNTCLSVQSAFSEPVLPRRRTASDSRSRNRTVTIETILDDDPSDYDIFVAVALSSRGYEINMRFWDSFCTEEQAAAMLDFFTASVRRLISVSGA</sequence>
<dbReference type="GO" id="GO:0016874">
    <property type="term" value="F:ligase activity"/>
    <property type="evidence" value="ECO:0007669"/>
    <property type="project" value="UniProtKB-KW"/>
</dbReference>
<dbReference type="GO" id="GO:0005737">
    <property type="term" value="C:cytoplasm"/>
    <property type="evidence" value="ECO:0007669"/>
    <property type="project" value="TreeGrafter"/>
</dbReference>
<evidence type="ECO:0000256" key="4">
    <source>
        <dbReference type="ARBA" id="ARBA00029454"/>
    </source>
</evidence>
<dbReference type="Pfam" id="PF00550">
    <property type="entry name" value="PP-binding"/>
    <property type="match status" value="2"/>
</dbReference>
<keyword evidence="2" id="KW-0597">Phosphoprotein</keyword>
<dbReference type="GO" id="GO:0043041">
    <property type="term" value="P:amino acid activation for nonribosomal peptide biosynthetic process"/>
    <property type="evidence" value="ECO:0007669"/>
    <property type="project" value="TreeGrafter"/>
</dbReference>
<proteinExistence type="inferred from homology"/>
<evidence type="ECO:0000313" key="8">
    <source>
        <dbReference type="Proteomes" id="UP000054771"/>
    </source>
</evidence>
<dbReference type="Proteomes" id="UP000054771">
    <property type="component" value="Unassembled WGS sequence"/>
</dbReference>
<keyword evidence="8" id="KW-1185">Reference proteome</keyword>
<evidence type="ECO:0000256" key="3">
    <source>
        <dbReference type="ARBA" id="ARBA00022598"/>
    </source>
</evidence>
<comment type="similarity">
    <text evidence="4">Belongs to the NRP synthetase family.</text>
</comment>
<dbReference type="InterPro" id="IPR020845">
    <property type="entry name" value="AMP-binding_CS"/>
</dbReference>
<dbReference type="SUPFAM" id="SSF47336">
    <property type="entry name" value="ACP-like"/>
    <property type="match status" value="2"/>
</dbReference>
<dbReference type="CDD" id="cd19545">
    <property type="entry name" value="FUM14_C_NRPS-like"/>
    <property type="match status" value="1"/>
</dbReference>
<dbReference type="Gene3D" id="3.30.559.30">
    <property type="entry name" value="Nonribosomal peptide synthetase, condensation domain"/>
    <property type="match status" value="3"/>
</dbReference>
<dbReference type="CDD" id="cd05918">
    <property type="entry name" value="A_NRPS_SidN3_like"/>
    <property type="match status" value="2"/>
</dbReference>
<dbReference type="InterPro" id="IPR020806">
    <property type="entry name" value="PKS_PP-bd"/>
</dbReference>
<dbReference type="InterPro" id="IPR006162">
    <property type="entry name" value="Ppantetheine_attach_site"/>
</dbReference>
<dbReference type="InterPro" id="IPR010071">
    <property type="entry name" value="AA_adenyl_dom"/>
</dbReference>
<dbReference type="PANTHER" id="PTHR45527">
    <property type="entry name" value="NONRIBOSOMAL PEPTIDE SYNTHETASE"/>
    <property type="match status" value="1"/>
</dbReference>
<dbReference type="InterPro" id="IPR042099">
    <property type="entry name" value="ANL_N_sf"/>
</dbReference>
<evidence type="ECO:0000259" key="6">
    <source>
        <dbReference type="PROSITE" id="PS50075"/>
    </source>
</evidence>